<keyword evidence="2" id="KW-1185">Reference proteome</keyword>
<protein>
    <submittedName>
        <fullName evidence="1">Uncharacterized protein</fullName>
    </submittedName>
</protein>
<proteinExistence type="predicted"/>
<dbReference type="RefSeq" id="WP_104206256.1">
    <property type="nucleotide sequence ID" value="NZ_PHHC01000013.1"/>
</dbReference>
<accession>A0A2S5RIB2</accession>
<gene>
    <name evidence="1" type="ORF">HCUR_00056</name>
</gene>
<evidence type="ECO:0000313" key="1">
    <source>
        <dbReference type="EMBL" id="PPE06905.1"/>
    </source>
</evidence>
<organism evidence="1 2">
    <name type="scientific">Holospora curviuscula</name>
    <dbReference type="NCBI Taxonomy" id="1082868"/>
    <lineage>
        <taxon>Bacteria</taxon>
        <taxon>Pseudomonadati</taxon>
        <taxon>Pseudomonadota</taxon>
        <taxon>Alphaproteobacteria</taxon>
        <taxon>Holosporales</taxon>
        <taxon>Holosporaceae</taxon>
        <taxon>Holospora</taxon>
    </lineage>
</organism>
<reference evidence="1 2" key="1">
    <citation type="submission" date="2017-11" db="EMBL/GenBank/DDBJ databases">
        <title>Comparative genomic analysis of Holospora spp., intranuclear symbionts of paramecia.</title>
        <authorList>
            <person name="Garushyants S.K."/>
            <person name="Beliavskaya A."/>
            <person name="Malko D.B."/>
            <person name="Logacheva M.D."/>
            <person name="Rautian M.S."/>
            <person name="Gelfand M.S."/>
        </authorList>
    </citation>
    <scope>NUCLEOTIDE SEQUENCE [LARGE SCALE GENOMIC DNA]</scope>
    <source>
        <strain evidence="2">02AZ16</strain>
    </source>
</reference>
<dbReference type="AlphaFoldDB" id="A0A2S5RIB2"/>
<dbReference type="Proteomes" id="UP000239425">
    <property type="component" value="Unassembled WGS sequence"/>
</dbReference>
<name>A0A2S5RIB2_9PROT</name>
<evidence type="ECO:0000313" key="2">
    <source>
        <dbReference type="Proteomes" id="UP000239425"/>
    </source>
</evidence>
<dbReference type="EMBL" id="PHHC01000013">
    <property type="protein sequence ID" value="PPE06905.1"/>
    <property type="molecule type" value="Genomic_DNA"/>
</dbReference>
<sequence>MLQSSLGEAFYDRTASQWDIFNREGSYQILYALWFNPKHAEKEERYFFNPPLSVTASIFLSGEMHPRSKVYGPLNRRLCHLSMNEGIGIAFMMFRTKGLFCVDSSEITAQRYHCEVDKMIKARFTGLWANWLYPIEKKNQFIFEDPLTRIVGKKRRCLRRNVQCVEPTISQIDNFFLALKKTHQQYLEKCYAEQL</sequence>
<comment type="caution">
    <text evidence="1">The sequence shown here is derived from an EMBL/GenBank/DDBJ whole genome shotgun (WGS) entry which is preliminary data.</text>
</comment>